<dbReference type="Gene3D" id="3.90.1720.10">
    <property type="entry name" value="endopeptidase domain like (from Nostoc punctiforme)"/>
    <property type="match status" value="1"/>
</dbReference>
<dbReference type="GO" id="GO:0008234">
    <property type="term" value="F:cysteine-type peptidase activity"/>
    <property type="evidence" value="ECO:0007669"/>
    <property type="project" value="UniProtKB-KW"/>
</dbReference>
<keyword evidence="2" id="KW-0645">Protease</keyword>
<dbReference type="InterPro" id="IPR051202">
    <property type="entry name" value="Peptidase_C40"/>
</dbReference>
<dbReference type="Proteomes" id="UP000245021">
    <property type="component" value="Unassembled WGS sequence"/>
</dbReference>
<evidence type="ECO:0000313" key="6">
    <source>
        <dbReference type="EMBL" id="GBG96015.1"/>
    </source>
</evidence>
<evidence type="ECO:0000259" key="5">
    <source>
        <dbReference type="PROSITE" id="PS51935"/>
    </source>
</evidence>
<dbReference type="Pfam" id="PF00877">
    <property type="entry name" value="NLPC_P60"/>
    <property type="match status" value="1"/>
</dbReference>
<keyword evidence="7" id="KW-1185">Reference proteome</keyword>
<sequence length="222" mass="24002">MASNVHLPTWSLANGQDDIAWYSGANVMFNAEKNIHPGNQGQYQTDAYATVLGKQFGVASLKYNVSYTPNVSSGNAIIERAIANGLSLVGRSPYNFGGGRNTADQLRNSFDCSSFVSAMFARAGHTIDNQATTSTWSLQTKGIGVSAGNLRRGDLIIMNFPNGEAHVVIYLGNGYILHDSSGSPTVGVGVNRITDVCNAPGWWGMSWQQMFSWAHTYIRRVA</sequence>
<dbReference type="PANTHER" id="PTHR47053">
    <property type="entry name" value="MUREIN DD-ENDOPEPTIDASE MEPH-RELATED"/>
    <property type="match status" value="1"/>
</dbReference>
<proteinExistence type="inferred from homology"/>
<dbReference type="InterPro" id="IPR038765">
    <property type="entry name" value="Papain-like_cys_pep_sf"/>
</dbReference>
<dbReference type="Pfam" id="PF08481">
    <property type="entry name" value="GBS_Bsp-like"/>
    <property type="match status" value="1"/>
</dbReference>
<dbReference type="InterPro" id="IPR000064">
    <property type="entry name" value="NLP_P60_dom"/>
</dbReference>
<evidence type="ECO:0000313" key="7">
    <source>
        <dbReference type="Proteomes" id="UP000245021"/>
    </source>
</evidence>
<dbReference type="SUPFAM" id="SSF54001">
    <property type="entry name" value="Cysteine proteinases"/>
    <property type="match status" value="1"/>
</dbReference>
<gene>
    <name evidence="6" type="ORF">NtB2_00117</name>
</gene>
<dbReference type="Gene3D" id="2.60.40.3760">
    <property type="match status" value="1"/>
</dbReference>
<comment type="similarity">
    <text evidence="1">Belongs to the peptidase C40 family.</text>
</comment>
<feature type="domain" description="NlpC/P60" evidence="5">
    <location>
        <begin position="75"/>
        <end position="214"/>
    </location>
</feature>
<dbReference type="AlphaFoldDB" id="A0A2R5HFD8"/>
<name>A0A2R5HFD8_9LACT</name>
<accession>A0A2R5HFD8</accession>
<keyword evidence="3 6" id="KW-0378">Hydrolase</keyword>
<dbReference type="GO" id="GO:0006508">
    <property type="term" value="P:proteolysis"/>
    <property type="evidence" value="ECO:0007669"/>
    <property type="project" value="UniProtKB-KW"/>
</dbReference>
<comment type="caution">
    <text evidence="6">The sequence shown here is derived from an EMBL/GenBank/DDBJ whole genome shotgun (WGS) entry which is preliminary data.</text>
</comment>
<reference evidence="6 7" key="1">
    <citation type="journal article" date="2018" name="Genome Announc.">
        <title>Draft Genome Sequence of Lactococcus sp. Strain NtB2 (JCM 32569), Isolated from the Gut of the Higher Termite Nasutitermes takasagoensis.</title>
        <authorList>
            <person name="Noda S."/>
            <person name="Aihara C."/>
            <person name="Yuki M."/>
            <person name="Ohkuma M."/>
        </authorList>
    </citation>
    <scope>NUCLEOTIDE SEQUENCE [LARGE SCALE GENOMIC DNA]</scope>
    <source>
        <strain evidence="6 7">NtB2</strain>
    </source>
</reference>
<evidence type="ECO:0000256" key="3">
    <source>
        <dbReference type="ARBA" id="ARBA00022801"/>
    </source>
</evidence>
<keyword evidence="4" id="KW-0788">Thiol protease</keyword>
<evidence type="ECO:0000256" key="1">
    <source>
        <dbReference type="ARBA" id="ARBA00007074"/>
    </source>
</evidence>
<protein>
    <submittedName>
        <fullName evidence="6">Cell wall-associated hydrolase with YG repeats</fullName>
    </submittedName>
</protein>
<evidence type="ECO:0000256" key="2">
    <source>
        <dbReference type="ARBA" id="ARBA00022670"/>
    </source>
</evidence>
<dbReference type="InterPro" id="IPR013688">
    <property type="entry name" value="GBS_Bsp-like"/>
</dbReference>
<organism evidence="6 7">
    <name type="scientific">Lactococcus termiticola</name>
    <dbReference type="NCBI Taxonomy" id="2169526"/>
    <lineage>
        <taxon>Bacteria</taxon>
        <taxon>Bacillati</taxon>
        <taxon>Bacillota</taxon>
        <taxon>Bacilli</taxon>
        <taxon>Lactobacillales</taxon>
        <taxon>Streptococcaceae</taxon>
        <taxon>Lactococcus</taxon>
    </lineage>
</organism>
<dbReference type="PANTHER" id="PTHR47053:SF1">
    <property type="entry name" value="MUREIN DD-ENDOPEPTIDASE MEPH-RELATED"/>
    <property type="match status" value="1"/>
</dbReference>
<dbReference type="PROSITE" id="PS51935">
    <property type="entry name" value="NLPC_P60"/>
    <property type="match status" value="1"/>
</dbReference>
<evidence type="ECO:0000256" key="4">
    <source>
        <dbReference type="ARBA" id="ARBA00022807"/>
    </source>
</evidence>
<dbReference type="EMBL" id="BFFO01000001">
    <property type="protein sequence ID" value="GBG96015.1"/>
    <property type="molecule type" value="Genomic_DNA"/>
</dbReference>